<dbReference type="InterPro" id="IPR051034">
    <property type="entry name" value="Mito_Enoyl-ACP_Reductase"/>
</dbReference>
<gene>
    <name evidence="12" type="ORF">EQG66_06050</name>
</gene>
<keyword evidence="3" id="KW-0276">Fatty acid metabolism</keyword>
<proteinExistence type="inferred from homology"/>
<evidence type="ECO:0000256" key="3">
    <source>
        <dbReference type="ARBA" id="ARBA00022832"/>
    </source>
</evidence>
<dbReference type="SUPFAM" id="SSF50129">
    <property type="entry name" value="GroES-like"/>
    <property type="match status" value="1"/>
</dbReference>
<comment type="similarity">
    <text evidence="1">Belongs to the zinc-containing alcohol dehydrogenase family. Quinone oxidoreductase subfamily.</text>
</comment>
<dbReference type="InterPro" id="IPR011032">
    <property type="entry name" value="GroES-like_sf"/>
</dbReference>
<dbReference type="InterPro" id="IPR036291">
    <property type="entry name" value="NAD(P)-bd_dom_sf"/>
</dbReference>
<reference evidence="13" key="1">
    <citation type="submission" date="2019-01" db="EMBL/GenBank/DDBJ databases">
        <title>Cytophagaceae bacterium strain CAR-16.</title>
        <authorList>
            <person name="Chen W.-M."/>
        </authorList>
    </citation>
    <scope>NUCLEOTIDE SEQUENCE [LARGE SCALE GENOMIC DNA]</scope>
    <source>
        <strain evidence="13">CHR27</strain>
    </source>
</reference>
<dbReference type="CDD" id="cd05282">
    <property type="entry name" value="ETR_like"/>
    <property type="match status" value="1"/>
</dbReference>
<protein>
    <recommendedName>
        <fullName evidence="9">enoyl-[acyl-carrier-protein] reductase</fullName>
        <ecNumber evidence="9">1.3.1.104</ecNumber>
    </recommendedName>
</protein>
<evidence type="ECO:0000256" key="4">
    <source>
        <dbReference type="ARBA" id="ARBA00022857"/>
    </source>
</evidence>
<dbReference type="EC" id="1.3.1.104" evidence="9"/>
<evidence type="ECO:0000259" key="11">
    <source>
        <dbReference type="SMART" id="SM00829"/>
    </source>
</evidence>
<dbReference type="Gene3D" id="3.90.180.10">
    <property type="entry name" value="Medium-chain alcohol dehydrogenases, catalytic domain"/>
    <property type="match status" value="1"/>
</dbReference>
<keyword evidence="2" id="KW-0444">Lipid biosynthesis</keyword>
<dbReference type="GO" id="GO:0006633">
    <property type="term" value="P:fatty acid biosynthetic process"/>
    <property type="evidence" value="ECO:0007669"/>
    <property type="project" value="UniProtKB-KW"/>
</dbReference>
<dbReference type="AlphaFoldDB" id="A0A4Q1KI93"/>
<dbReference type="RefSeq" id="WP_129403701.1">
    <property type="nucleotide sequence ID" value="NZ_SBKP01000004.1"/>
</dbReference>
<feature type="domain" description="Enoyl reductase (ER)" evidence="11">
    <location>
        <begin position="12"/>
        <end position="328"/>
    </location>
</feature>
<evidence type="ECO:0000256" key="1">
    <source>
        <dbReference type="ARBA" id="ARBA00010371"/>
    </source>
</evidence>
<keyword evidence="13" id="KW-1185">Reference proteome</keyword>
<evidence type="ECO:0000256" key="9">
    <source>
        <dbReference type="ARBA" id="ARBA00038963"/>
    </source>
</evidence>
<dbReference type="Gene3D" id="3.40.50.720">
    <property type="entry name" value="NAD(P)-binding Rossmann-like Domain"/>
    <property type="match status" value="1"/>
</dbReference>
<dbReference type="EMBL" id="SBKP01000004">
    <property type="protein sequence ID" value="RXR29511.1"/>
    <property type="molecule type" value="Genomic_DNA"/>
</dbReference>
<evidence type="ECO:0000313" key="12">
    <source>
        <dbReference type="EMBL" id="RXR29511.1"/>
    </source>
</evidence>
<keyword evidence="6" id="KW-0560">Oxidoreductase</keyword>
<evidence type="ECO:0000256" key="6">
    <source>
        <dbReference type="ARBA" id="ARBA00023002"/>
    </source>
</evidence>
<evidence type="ECO:0000256" key="2">
    <source>
        <dbReference type="ARBA" id="ARBA00022516"/>
    </source>
</evidence>
<dbReference type="InterPro" id="IPR013154">
    <property type="entry name" value="ADH-like_N"/>
</dbReference>
<dbReference type="PANTHER" id="PTHR43981:SF2">
    <property type="entry name" value="ENOYL-[ACYL-CARRIER-PROTEIN] REDUCTASE, MITOCHONDRIAL"/>
    <property type="match status" value="1"/>
</dbReference>
<dbReference type="Pfam" id="PF08240">
    <property type="entry name" value="ADH_N"/>
    <property type="match status" value="1"/>
</dbReference>
<dbReference type="InterPro" id="IPR013149">
    <property type="entry name" value="ADH-like_C"/>
</dbReference>
<evidence type="ECO:0000256" key="7">
    <source>
        <dbReference type="ARBA" id="ARBA00023098"/>
    </source>
</evidence>
<evidence type="ECO:0000256" key="10">
    <source>
        <dbReference type="ARBA" id="ARBA00048843"/>
    </source>
</evidence>
<keyword evidence="4" id="KW-0521">NADP</keyword>
<dbReference type="Proteomes" id="UP000290958">
    <property type="component" value="Unassembled WGS sequence"/>
</dbReference>
<comment type="catalytic activity">
    <reaction evidence="10">
        <text>a 2,3-saturated acyl-[ACP] + NADP(+) = a (2E)-enoyl-[ACP] + NADPH + H(+)</text>
        <dbReference type="Rhea" id="RHEA:22564"/>
        <dbReference type="Rhea" id="RHEA-COMP:9925"/>
        <dbReference type="Rhea" id="RHEA-COMP:9926"/>
        <dbReference type="ChEBI" id="CHEBI:15378"/>
        <dbReference type="ChEBI" id="CHEBI:57783"/>
        <dbReference type="ChEBI" id="CHEBI:58349"/>
        <dbReference type="ChEBI" id="CHEBI:78784"/>
        <dbReference type="ChEBI" id="CHEBI:78785"/>
        <dbReference type="EC" id="1.3.1.104"/>
    </reaction>
</comment>
<evidence type="ECO:0000313" key="13">
    <source>
        <dbReference type="Proteomes" id="UP000290958"/>
    </source>
</evidence>
<accession>A0A4Q1KI93</accession>
<sequence>MLAVGHSQFGPGDQVAELIEVLPPPAPEAGQVLIAMEAVPINPGDLLRFEGRYGKDIATLPIFAGGEGVGRVIDVGADVRHLKCGDRVLAHQVFAKTGTWREQILMPAAVLVPLPDNDPLQLSMLMVNPATARLMLTEFVDLQPGEWVMQNAANSGVGCYLNRLAQARQLRLINIVRRETAVAEVRQTSPDAIVLTDGPDLPERVAALTGGALPRLAIDAIGGEATQNLGSSVAEGGVVVNYGLLSGEACRIAARDTVFRDVSLRGFWLARWWNTASREEIAALYTELGAMLGKGDLTIPVEATYPLARVKDALAHAAKPHRSGKVIITIP</sequence>
<organism evidence="12 13">
    <name type="scientific">Sphingobium fluviale</name>
    <dbReference type="NCBI Taxonomy" id="2506423"/>
    <lineage>
        <taxon>Bacteria</taxon>
        <taxon>Pseudomonadati</taxon>
        <taxon>Pseudomonadota</taxon>
        <taxon>Alphaproteobacteria</taxon>
        <taxon>Sphingomonadales</taxon>
        <taxon>Sphingomonadaceae</taxon>
        <taxon>Sphingobium</taxon>
    </lineage>
</organism>
<evidence type="ECO:0000256" key="8">
    <source>
        <dbReference type="ARBA" id="ARBA00023160"/>
    </source>
</evidence>
<keyword evidence="8" id="KW-0275">Fatty acid biosynthesis</keyword>
<comment type="caution">
    <text evidence="12">The sequence shown here is derived from an EMBL/GenBank/DDBJ whole genome shotgun (WGS) entry which is preliminary data.</text>
</comment>
<dbReference type="GO" id="GO:0141148">
    <property type="term" value="F:enoyl-[acyl-carrier-protein] reductase (NADPH) activity"/>
    <property type="evidence" value="ECO:0007669"/>
    <property type="project" value="UniProtKB-EC"/>
</dbReference>
<keyword evidence="5" id="KW-0809">Transit peptide</keyword>
<dbReference type="SMART" id="SM00829">
    <property type="entry name" value="PKS_ER"/>
    <property type="match status" value="1"/>
</dbReference>
<dbReference type="InterPro" id="IPR020843">
    <property type="entry name" value="ER"/>
</dbReference>
<keyword evidence="7" id="KW-0443">Lipid metabolism</keyword>
<name>A0A4Q1KI93_9SPHN</name>
<evidence type="ECO:0000256" key="5">
    <source>
        <dbReference type="ARBA" id="ARBA00022946"/>
    </source>
</evidence>
<dbReference type="SUPFAM" id="SSF51735">
    <property type="entry name" value="NAD(P)-binding Rossmann-fold domains"/>
    <property type="match status" value="1"/>
</dbReference>
<dbReference type="OrthoDB" id="9792321at2"/>
<dbReference type="Pfam" id="PF00107">
    <property type="entry name" value="ADH_zinc_N"/>
    <property type="match status" value="1"/>
</dbReference>
<dbReference type="PANTHER" id="PTHR43981">
    <property type="entry name" value="ENOYL-[ACYL-CARRIER-PROTEIN] REDUCTASE, MITOCHONDRIAL"/>
    <property type="match status" value="1"/>
</dbReference>